<comment type="caution">
    <text evidence="2">The sequence shown here is derived from an EMBL/GenBank/DDBJ whole genome shotgun (WGS) entry which is preliminary data.</text>
</comment>
<organism evidence="2 3">
    <name type="scientific">Staphylococcus agnetis</name>
    <dbReference type="NCBI Taxonomy" id="985762"/>
    <lineage>
        <taxon>Bacteria</taxon>
        <taxon>Bacillati</taxon>
        <taxon>Bacillota</taxon>
        <taxon>Bacilli</taxon>
        <taxon>Bacillales</taxon>
        <taxon>Staphylococcaceae</taxon>
        <taxon>Staphylococcus</taxon>
    </lineage>
</organism>
<evidence type="ECO:0000313" key="3">
    <source>
        <dbReference type="Proteomes" id="UP000195208"/>
    </source>
</evidence>
<protein>
    <recommendedName>
        <fullName evidence="4">Lipoprotein</fullName>
    </recommendedName>
</protein>
<name>A0ABX3Z4P3_9STAP</name>
<gene>
    <name evidence="2" type="ORF">B9M88_05650</name>
</gene>
<dbReference type="PROSITE" id="PS51257">
    <property type="entry name" value="PROKAR_LIPOPROTEIN"/>
    <property type="match status" value="1"/>
</dbReference>
<accession>A0ABX3Z4P3</accession>
<evidence type="ECO:0000313" key="2">
    <source>
        <dbReference type="EMBL" id="OTW31409.1"/>
    </source>
</evidence>
<evidence type="ECO:0008006" key="4">
    <source>
        <dbReference type="Google" id="ProtNLM"/>
    </source>
</evidence>
<dbReference type="EMBL" id="NEFX01000010">
    <property type="protein sequence ID" value="OTW31409.1"/>
    <property type="molecule type" value="Genomic_DNA"/>
</dbReference>
<keyword evidence="3" id="KW-1185">Reference proteome</keyword>
<proteinExistence type="predicted"/>
<reference evidence="2 3" key="1">
    <citation type="submission" date="2017-04" db="EMBL/GenBank/DDBJ databases">
        <title>Staphylococcus agnetis, a potential pathogen in the broiler production.</title>
        <authorList>
            <person name="Poulsen L."/>
        </authorList>
    </citation>
    <scope>NUCLEOTIDE SEQUENCE [LARGE SCALE GENOMIC DNA]</scope>
    <source>
        <strain evidence="2 3">723_310714_2_2_spleen</strain>
    </source>
</reference>
<dbReference type="RefSeq" id="WP_060552243.1">
    <property type="nucleotide sequence ID" value="NZ_CP009623.1"/>
</dbReference>
<evidence type="ECO:0000256" key="1">
    <source>
        <dbReference type="SAM" id="MobiDB-lite"/>
    </source>
</evidence>
<dbReference type="Proteomes" id="UP000195208">
    <property type="component" value="Unassembled WGS sequence"/>
</dbReference>
<sequence>MKIKYILTLFLLIVLTGCSFIKPENNSNDKDNNKVKTSDALEFAKSSKGSIFQLNNKKYKLLKKYTNGSSNNQGLTMVNNKDFKTNFSYMLIEETSSKKKYLSYFGEIKNDTDVTVEFLNYVHFITDTGEQLKSEAGLNSGPLAKNYHAKTKGKGFSMVPIDYQDNLPKEIAVTIEPPHDNHSMSLYGNEIYLKLSENGEKLKSKIKPLVTVSNENKTLNEKTTNSKISSKNYKIDKSENDDELSEEVLIPPSEYNYFVDEYNKLVTPDKQMNHVTRDVTIKEYDDIYYRWEKAHEQKMAQEEAEFQRQMREEDAEFERQMKKEQAKMDREDTELERQLEEDSSY</sequence>
<feature type="region of interest" description="Disordered" evidence="1">
    <location>
        <begin position="302"/>
        <end position="345"/>
    </location>
</feature>